<comment type="catalytic activity">
    <reaction evidence="24">
        <text>13,14-dihydro-15-oxo-prostaglandin F1alpha + NADP(+) = 15-oxoprostaglandin F1alpha + NADPH + H(+)</text>
        <dbReference type="Rhea" id="RHEA:50592"/>
        <dbReference type="ChEBI" id="CHEBI:15378"/>
        <dbReference type="ChEBI" id="CHEBI:57783"/>
        <dbReference type="ChEBI" id="CHEBI:58349"/>
        <dbReference type="ChEBI" id="CHEBI:79072"/>
        <dbReference type="ChEBI" id="CHEBI:133411"/>
    </reaction>
    <physiologicalReaction direction="right-to-left" evidence="24">
        <dbReference type="Rhea" id="RHEA:50594"/>
    </physiologicalReaction>
</comment>
<keyword evidence="15" id="KW-0379">Hydroxylation</keyword>
<comment type="catalytic activity">
    <reaction evidence="25">
        <text>dodecanal + NADP(+) = (2E)-dodecenal + NADPH + H(+)</text>
        <dbReference type="Rhea" id="RHEA:50784"/>
        <dbReference type="ChEBI" id="CHEBI:15378"/>
        <dbReference type="ChEBI" id="CHEBI:27836"/>
        <dbReference type="ChEBI" id="CHEBI:57783"/>
        <dbReference type="ChEBI" id="CHEBI:58349"/>
        <dbReference type="ChEBI" id="CHEBI:133741"/>
    </reaction>
    <physiologicalReaction direction="right-to-left" evidence="25">
        <dbReference type="Rhea" id="RHEA:50786"/>
    </physiologicalReaction>
</comment>
<reference evidence="36 37" key="1">
    <citation type="journal article" date="2023" name="Insect Mol. Biol.">
        <title>Genome sequencing provides insights into the evolution of gene families encoding plant cell wall-degrading enzymes in longhorned beetles.</title>
        <authorList>
            <person name="Shin N.R."/>
            <person name="Okamura Y."/>
            <person name="Kirsch R."/>
            <person name="Pauchet Y."/>
        </authorList>
    </citation>
    <scope>NUCLEOTIDE SEQUENCE [LARGE SCALE GENOMIC DNA]</scope>
    <source>
        <strain evidence="36">EAD_L_NR</strain>
    </source>
</reference>
<evidence type="ECO:0000256" key="18">
    <source>
        <dbReference type="ARBA" id="ARBA00032297"/>
    </source>
</evidence>
<comment type="caution">
    <text evidence="36">The sequence shown here is derived from an EMBL/GenBank/DDBJ whole genome shotgun (WGS) entry which is preliminary data.</text>
</comment>
<keyword evidence="13" id="KW-0560">Oxidoreductase</keyword>
<evidence type="ECO:0000256" key="4">
    <source>
        <dbReference type="ARBA" id="ARBA00011981"/>
    </source>
</evidence>
<dbReference type="InterPro" id="IPR011032">
    <property type="entry name" value="GroES-like_sf"/>
</dbReference>
<dbReference type="Gene3D" id="3.90.180.10">
    <property type="entry name" value="Medium-chain alcohol dehydrogenases, catalytic domain"/>
    <property type="match status" value="1"/>
</dbReference>
<dbReference type="InterPro" id="IPR013149">
    <property type="entry name" value="ADH-like_C"/>
</dbReference>
<comment type="subcellular location">
    <subcellularLocation>
        <location evidence="1">Cytoplasm</location>
    </subcellularLocation>
</comment>
<dbReference type="GO" id="GO:0005737">
    <property type="term" value="C:cytoplasm"/>
    <property type="evidence" value="ECO:0007669"/>
    <property type="project" value="UniProtKB-SubCell"/>
</dbReference>
<dbReference type="InterPro" id="IPR045010">
    <property type="entry name" value="MDR_fam"/>
</dbReference>
<evidence type="ECO:0000256" key="33">
    <source>
        <dbReference type="ARBA" id="ARBA00049179"/>
    </source>
</evidence>
<evidence type="ECO:0000256" key="6">
    <source>
        <dbReference type="ARBA" id="ARBA00020651"/>
    </source>
</evidence>
<evidence type="ECO:0000256" key="29">
    <source>
        <dbReference type="ARBA" id="ARBA00048591"/>
    </source>
</evidence>
<comment type="catalytic activity">
    <reaction evidence="33">
        <text>an n-alkanal + NADP(+) = an alk-2-enal + NADPH + H(+)</text>
        <dbReference type="Rhea" id="RHEA:13737"/>
        <dbReference type="ChEBI" id="CHEBI:12834"/>
        <dbReference type="ChEBI" id="CHEBI:13757"/>
        <dbReference type="ChEBI" id="CHEBI:15378"/>
        <dbReference type="ChEBI" id="CHEBI:57783"/>
        <dbReference type="ChEBI" id="CHEBI:58349"/>
        <dbReference type="EC" id="1.3.1.74"/>
    </reaction>
    <physiologicalReaction direction="right-to-left" evidence="33">
        <dbReference type="Rhea" id="RHEA:13739"/>
    </physiologicalReaction>
</comment>
<keyword evidence="37" id="KW-1185">Reference proteome</keyword>
<dbReference type="FunFam" id="3.40.50.720:FF:000121">
    <property type="entry name" value="Prostaglandin reductase 2"/>
    <property type="match status" value="1"/>
</dbReference>
<sequence>MVKAKVFIFQKQFNGLPKEGDLRLVEENLPAIKDGEFLAEAVYLSVDPYMRAYAPGLPLGKPFLGSQVARIVESKNPKYPVGRHVVGQFGWRSHTISKGEPFHIFPAAFLVPELGPDVPLSYFIGTALILVFLEICNPKKGETVVVSGAAGAVGSLVGQIAKIKGCTVIGIAGSEEKGKWLVDELGFDHFINYKTADLDKALSEVAPNGIDCYFDNVGGDTTNIILRHMNDFGRISLCGSISMYNKEDRKVPLELFNLVTKQLRMEGFVFNRWLDRWLEGVQQNHQWIQEGKLRIRETVTEGFENMFKAFVEMLQGKNFGKAVVKA</sequence>
<comment type="similarity">
    <text evidence="2">Belongs to the NADP-dependent oxidoreductase L4BD family.</text>
</comment>
<evidence type="ECO:0000256" key="9">
    <source>
        <dbReference type="ARBA" id="ARBA00022553"/>
    </source>
</evidence>
<evidence type="ECO:0000256" key="25">
    <source>
        <dbReference type="ARBA" id="ARBA00047903"/>
    </source>
</evidence>
<name>A0AAV8W8M4_9CUCU</name>
<keyword evidence="14" id="KW-0443">Lipid metabolism</keyword>
<dbReference type="PANTHER" id="PTHR43205:SF7">
    <property type="entry name" value="PROSTAGLANDIN REDUCTASE 1"/>
    <property type="match status" value="1"/>
</dbReference>
<dbReference type="EMBL" id="JANEYG010000007">
    <property type="protein sequence ID" value="KAJ8922462.1"/>
    <property type="molecule type" value="Genomic_DNA"/>
</dbReference>
<dbReference type="Pfam" id="PF16884">
    <property type="entry name" value="ADH_N_2"/>
    <property type="match status" value="1"/>
</dbReference>
<evidence type="ECO:0000256" key="2">
    <source>
        <dbReference type="ARBA" id="ARBA00010460"/>
    </source>
</evidence>
<organism evidence="36 37">
    <name type="scientific">Exocentrus adspersus</name>
    <dbReference type="NCBI Taxonomy" id="1586481"/>
    <lineage>
        <taxon>Eukaryota</taxon>
        <taxon>Metazoa</taxon>
        <taxon>Ecdysozoa</taxon>
        <taxon>Arthropoda</taxon>
        <taxon>Hexapoda</taxon>
        <taxon>Insecta</taxon>
        <taxon>Pterygota</taxon>
        <taxon>Neoptera</taxon>
        <taxon>Endopterygota</taxon>
        <taxon>Coleoptera</taxon>
        <taxon>Polyphaga</taxon>
        <taxon>Cucujiformia</taxon>
        <taxon>Chrysomeloidea</taxon>
        <taxon>Cerambycidae</taxon>
        <taxon>Lamiinae</taxon>
        <taxon>Acanthocinini</taxon>
        <taxon>Exocentrus</taxon>
    </lineage>
</organism>
<dbReference type="AlphaFoldDB" id="A0AAV8W8M4"/>
<comment type="catalytic activity">
    <reaction evidence="29">
        <text>20-hydroxy-leukotriene B4 + NADP(+) = 12-oxo-20-hydroxy-leukotriene B4 + NADPH + H(+)</text>
        <dbReference type="Rhea" id="RHEA:51208"/>
        <dbReference type="ChEBI" id="CHEBI:15378"/>
        <dbReference type="ChEBI" id="CHEBI:57460"/>
        <dbReference type="ChEBI" id="CHEBI:57783"/>
        <dbReference type="ChEBI" id="CHEBI:58349"/>
        <dbReference type="ChEBI" id="CHEBI:133346"/>
    </reaction>
    <physiologicalReaction direction="left-to-right" evidence="29">
        <dbReference type="Rhea" id="RHEA:51209"/>
    </physiologicalReaction>
</comment>
<dbReference type="EC" id="1.3.1.48" evidence="4"/>
<dbReference type="SUPFAM" id="SSF51735">
    <property type="entry name" value="NAD(P)-binding Rossmann-fold domains"/>
    <property type="match status" value="1"/>
</dbReference>
<evidence type="ECO:0000256" key="31">
    <source>
        <dbReference type="ARBA" id="ARBA00049068"/>
    </source>
</evidence>
<evidence type="ECO:0000256" key="21">
    <source>
        <dbReference type="ARBA" id="ARBA00047617"/>
    </source>
</evidence>
<comment type="catalytic activity">
    <reaction evidence="23">
        <text>leukotriene B4 + NADP(+) = 12-oxo-leukotriene B4 + NADPH + H(+)</text>
        <dbReference type="Rhea" id="RHEA:50608"/>
        <dbReference type="ChEBI" id="CHEBI:15378"/>
        <dbReference type="ChEBI" id="CHEBI:57461"/>
        <dbReference type="ChEBI" id="CHEBI:57783"/>
        <dbReference type="ChEBI" id="CHEBI:58349"/>
        <dbReference type="ChEBI" id="CHEBI:133309"/>
    </reaction>
    <physiologicalReaction direction="left-to-right" evidence="23">
        <dbReference type="Rhea" id="RHEA:50609"/>
    </physiologicalReaction>
</comment>
<dbReference type="GO" id="GO:0047522">
    <property type="term" value="F:15-oxoprostaglandin 13-reductase [NAD(P)+] activity"/>
    <property type="evidence" value="ECO:0007669"/>
    <property type="project" value="UniProtKB-EC"/>
</dbReference>
<evidence type="ECO:0000256" key="20">
    <source>
        <dbReference type="ARBA" id="ARBA00047461"/>
    </source>
</evidence>
<evidence type="ECO:0000256" key="3">
    <source>
        <dbReference type="ARBA" id="ARBA00011852"/>
    </source>
</evidence>
<dbReference type="SMART" id="SM00829">
    <property type="entry name" value="PKS_ER"/>
    <property type="match status" value="1"/>
</dbReference>
<evidence type="ECO:0000256" key="24">
    <source>
        <dbReference type="ARBA" id="ARBA00047878"/>
    </source>
</evidence>
<comment type="catalytic activity">
    <reaction evidence="21">
        <text>decanal + NADP(+) = (2E)-decenal + NADPH + H(+)</text>
        <dbReference type="Rhea" id="RHEA:50612"/>
        <dbReference type="ChEBI" id="CHEBI:15378"/>
        <dbReference type="ChEBI" id="CHEBI:31457"/>
        <dbReference type="ChEBI" id="CHEBI:57783"/>
        <dbReference type="ChEBI" id="CHEBI:58349"/>
        <dbReference type="ChEBI" id="CHEBI:133455"/>
    </reaction>
    <physiologicalReaction direction="right-to-left" evidence="21">
        <dbReference type="Rhea" id="RHEA:50614"/>
    </physiologicalReaction>
</comment>
<keyword evidence="11" id="KW-0521">NADP</keyword>
<comment type="catalytic activity">
    <reaction evidence="22">
        <text>pentan-2-one + NADP(+) = (E)-pent-3-en-2-one + NADPH + H(+)</text>
        <dbReference type="Rhea" id="RHEA:50788"/>
        <dbReference type="ChEBI" id="CHEBI:15378"/>
        <dbReference type="ChEBI" id="CHEBI:16472"/>
        <dbReference type="ChEBI" id="CHEBI:57783"/>
        <dbReference type="ChEBI" id="CHEBI:58349"/>
        <dbReference type="ChEBI" id="CHEBI:145276"/>
    </reaction>
    <physiologicalReaction direction="right-to-left" evidence="22">
        <dbReference type="Rhea" id="RHEA:50790"/>
    </physiologicalReaction>
</comment>
<comment type="catalytic activity">
    <reaction evidence="30">
        <text>6-trans-leukotriene B4 + NADP(+) = 12-oxo-(5S)-hydroxy-(6E,8E,10E,14Z)-eicosatetraenoate + NADPH + H(+)</text>
        <dbReference type="Rhea" id="RHEA:51204"/>
        <dbReference type="ChEBI" id="CHEBI:15378"/>
        <dbReference type="ChEBI" id="CHEBI:57783"/>
        <dbReference type="ChEBI" id="CHEBI:58349"/>
        <dbReference type="ChEBI" id="CHEBI:90723"/>
        <dbReference type="ChEBI" id="CHEBI:133974"/>
    </reaction>
    <physiologicalReaction direction="left-to-right" evidence="30">
        <dbReference type="Rhea" id="RHEA:51205"/>
    </physiologicalReaction>
</comment>
<evidence type="ECO:0000256" key="27">
    <source>
        <dbReference type="ARBA" id="ARBA00048290"/>
    </source>
</evidence>
<evidence type="ECO:0000256" key="14">
    <source>
        <dbReference type="ARBA" id="ARBA00023098"/>
    </source>
</evidence>
<dbReference type="InterPro" id="IPR014190">
    <property type="entry name" value="PTGR1"/>
</dbReference>
<evidence type="ECO:0000256" key="5">
    <source>
        <dbReference type="ARBA" id="ARBA00012410"/>
    </source>
</evidence>
<evidence type="ECO:0000256" key="8">
    <source>
        <dbReference type="ARBA" id="ARBA00022501"/>
    </source>
</evidence>
<dbReference type="GO" id="GO:0006693">
    <property type="term" value="P:prostaglandin metabolic process"/>
    <property type="evidence" value="ECO:0007669"/>
    <property type="project" value="UniProtKB-KW"/>
</dbReference>
<evidence type="ECO:0000256" key="34">
    <source>
        <dbReference type="ARBA" id="ARBA00049368"/>
    </source>
</evidence>
<dbReference type="CDD" id="cd08294">
    <property type="entry name" value="leukotriene_B4_DH_like"/>
    <property type="match status" value="1"/>
</dbReference>
<proteinExistence type="inferred from homology"/>
<dbReference type="Pfam" id="PF00107">
    <property type="entry name" value="ADH_zinc_N"/>
    <property type="match status" value="1"/>
</dbReference>
<dbReference type="InterPro" id="IPR041694">
    <property type="entry name" value="ADH_N_2"/>
</dbReference>
<dbReference type="PANTHER" id="PTHR43205">
    <property type="entry name" value="PROSTAGLANDIN REDUCTASE"/>
    <property type="match status" value="1"/>
</dbReference>
<evidence type="ECO:0000256" key="17">
    <source>
        <dbReference type="ARBA" id="ARBA00032255"/>
    </source>
</evidence>
<dbReference type="InterPro" id="IPR036291">
    <property type="entry name" value="NAD(P)-bd_dom_sf"/>
</dbReference>
<dbReference type="SUPFAM" id="SSF50129">
    <property type="entry name" value="GroES-like"/>
    <property type="match status" value="2"/>
</dbReference>
<protein>
    <recommendedName>
        <fullName evidence="6">Prostaglandin reductase 1</fullName>
        <ecNumber evidence="4">1.3.1.48</ecNumber>
        <ecNumber evidence="5">1.3.1.74</ecNumber>
    </recommendedName>
    <alternativeName>
        <fullName evidence="19">15-oxoprostaglandin 13-reductase</fullName>
    </alternativeName>
    <alternativeName>
        <fullName evidence="17">Dithiolethione-inducible gene 1 protein</fullName>
    </alternativeName>
    <alternativeName>
        <fullName evidence="16">Leukotriene B4 12-hydroxydehydrogenase</fullName>
    </alternativeName>
    <alternativeName>
        <fullName evidence="18">NAD(P)H-dependent alkenal/one oxidoreductase</fullName>
    </alternativeName>
</protein>
<keyword evidence="10" id="KW-0276">Fatty acid metabolism</keyword>
<feature type="domain" description="Enoyl reductase (ER)" evidence="35">
    <location>
        <begin position="20"/>
        <end position="324"/>
    </location>
</feature>
<evidence type="ECO:0000256" key="7">
    <source>
        <dbReference type="ARBA" id="ARBA00022490"/>
    </source>
</evidence>
<dbReference type="InterPro" id="IPR020843">
    <property type="entry name" value="ER"/>
</dbReference>
<comment type="catalytic activity">
    <reaction evidence="26">
        <text>nonan-2-one + NADP(+) = (3E)-nonen-2-one + NADPH + H(+)</text>
        <dbReference type="Rhea" id="RHEA:50616"/>
        <dbReference type="ChEBI" id="CHEBI:15378"/>
        <dbReference type="ChEBI" id="CHEBI:57783"/>
        <dbReference type="ChEBI" id="CHEBI:58349"/>
        <dbReference type="ChEBI" id="CHEBI:77927"/>
        <dbReference type="ChEBI" id="CHEBI:133457"/>
    </reaction>
    <physiologicalReaction direction="right-to-left" evidence="26">
        <dbReference type="Rhea" id="RHEA:50618"/>
    </physiologicalReaction>
</comment>
<evidence type="ECO:0000256" key="26">
    <source>
        <dbReference type="ARBA" id="ARBA00048066"/>
    </source>
</evidence>
<keyword evidence="12" id="KW-0007">Acetylation</keyword>
<evidence type="ECO:0000313" key="36">
    <source>
        <dbReference type="EMBL" id="KAJ8922462.1"/>
    </source>
</evidence>
<dbReference type="Proteomes" id="UP001159042">
    <property type="component" value="Unassembled WGS sequence"/>
</dbReference>
<comment type="catalytic activity">
    <reaction evidence="20">
        <text>octanal + NADP(+) = (2E)-octenal + NADPH + H(+)</text>
        <dbReference type="Rhea" id="RHEA:50780"/>
        <dbReference type="ChEBI" id="CHEBI:15378"/>
        <dbReference type="ChEBI" id="CHEBI:17935"/>
        <dbReference type="ChEBI" id="CHEBI:57783"/>
        <dbReference type="ChEBI" id="CHEBI:58349"/>
        <dbReference type="ChEBI" id="CHEBI:61748"/>
    </reaction>
    <physiologicalReaction direction="right-to-left" evidence="20">
        <dbReference type="Rhea" id="RHEA:50782"/>
    </physiologicalReaction>
</comment>
<evidence type="ECO:0000256" key="22">
    <source>
        <dbReference type="ARBA" id="ARBA00047742"/>
    </source>
</evidence>
<comment type="catalytic activity">
    <reaction evidence="31">
        <text>(5S,12S)-dihydroxy-(6E,10E,12E,14Z)-eicosatetraenoate + NADP(+) = 12-oxo-(5S)-hydroxy-(6E,8E,10E,14Z)-eicosatetraenoate + NADPH + H(+)</text>
        <dbReference type="Rhea" id="RHEA:51212"/>
        <dbReference type="ChEBI" id="CHEBI:15378"/>
        <dbReference type="ChEBI" id="CHEBI:57783"/>
        <dbReference type="ChEBI" id="CHEBI:58349"/>
        <dbReference type="ChEBI" id="CHEBI:133974"/>
        <dbReference type="ChEBI" id="CHEBI:133975"/>
    </reaction>
    <physiologicalReaction direction="left-to-right" evidence="31">
        <dbReference type="Rhea" id="RHEA:51213"/>
    </physiologicalReaction>
</comment>
<evidence type="ECO:0000259" key="35">
    <source>
        <dbReference type="SMART" id="SM00829"/>
    </source>
</evidence>
<keyword evidence="9" id="KW-0597">Phosphoprotein</keyword>
<evidence type="ECO:0000256" key="1">
    <source>
        <dbReference type="ARBA" id="ARBA00004496"/>
    </source>
</evidence>
<comment type="catalytic activity">
    <reaction evidence="32">
        <text>13,14-dihydro-15-oxo-prostaglandin E1 + NADP(+) = 15-oxoprostaglandin E1 + NADPH + H(+)</text>
        <dbReference type="Rhea" id="RHEA:50584"/>
        <dbReference type="ChEBI" id="CHEBI:15378"/>
        <dbReference type="ChEBI" id="CHEBI:57401"/>
        <dbReference type="ChEBI" id="CHEBI:57783"/>
        <dbReference type="ChEBI" id="CHEBI:58349"/>
        <dbReference type="ChEBI" id="CHEBI:133408"/>
    </reaction>
    <physiologicalReaction direction="right-to-left" evidence="32">
        <dbReference type="Rhea" id="RHEA:50586"/>
    </physiologicalReaction>
</comment>
<comment type="subunit">
    <text evidence="3">Monomer or homodimer.</text>
</comment>
<evidence type="ECO:0000256" key="13">
    <source>
        <dbReference type="ARBA" id="ARBA00023002"/>
    </source>
</evidence>
<evidence type="ECO:0000256" key="28">
    <source>
        <dbReference type="ARBA" id="ARBA00048387"/>
    </source>
</evidence>
<evidence type="ECO:0000256" key="32">
    <source>
        <dbReference type="ARBA" id="ARBA00049070"/>
    </source>
</evidence>
<evidence type="ECO:0000256" key="12">
    <source>
        <dbReference type="ARBA" id="ARBA00022990"/>
    </source>
</evidence>
<accession>A0AAV8W8M4</accession>
<evidence type="ECO:0000256" key="23">
    <source>
        <dbReference type="ARBA" id="ARBA00047871"/>
    </source>
</evidence>
<dbReference type="GO" id="GO:0032440">
    <property type="term" value="F:2-alkenal reductase [NAD(P)H] activity"/>
    <property type="evidence" value="ECO:0007669"/>
    <property type="project" value="UniProtKB-EC"/>
</dbReference>
<evidence type="ECO:0000256" key="16">
    <source>
        <dbReference type="ARBA" id="ARBA00031851"/>
    </source>
</evidence>
<keyword evidence="8" id="KW-0644">Prostaglandin metabolism</keyword>
<evidence type="ECO:0000256" key="15">
    <source>
        <dbReference type="ARBA" id="ARBA00023278"/>
    </source>
</evidence>
<comment type="catalytic activity">
    <reaction evidence="27">
        <text>13,14-dihydro-15-oxo-PGF2alpha + NADP(+) = 15-oxoprostaglandin F2alpha + NADPH + H(+)</text>
        <dbReference type="Rhea" id="RHEA:50588"/>
        <dbReference type="ChEBI" id="CHEBI:15378"/>
        <dbReference type="ChEBI" id="CHEBI:57783"/>
        <dbReference type="ChEBI" id="CHEBI:58349"/>
        <dbReference type="ChEBI" id="CHEBI:133374"/>
        <dbReference type="ChEBI" id="CHEBI:133409"/>
    </reaction>
    <physiologicalReaction direction="right-to-left" evidence="27">
        <dbReference type="Rhea" id="RHEA:50590"/>
    </physiologicalReaction>
</comment>
<evidence type="ECO:0000256" key="10">
    <source>
        <dbReference type="ARBA" id="ARBA00022832"/>
    </source>
</evidence>
<evidence type="ECO:0000256" key="19">
    <source>
        <dbReference type="ARBA" id="ARBA00033119"/>
    </source>
</evidence>
<dbReference type="Gene3D" id="3.40.50.720">
    <property type="entry name" value="NAD(P)-binding Rossmann-like Domain"/>
    <property type="match status" value="1"/>
</dbReference>
<evidence type="ECO:0000313" key="37">
    <source>
        <dbReference type="Proteomes" id="UP001159042"/>
    </source>
</evidence>
<keyword evidence="7" id="KW-0963">Cytoplasm</keyword>
<evidence type="ECO:0000256" key="11">
    <source>
        <dbReference type="ARBA" id="ARBA00022857"/>
    </source>
</evidence>
<gene>
    <name evidence="36" type="ORF">NQ315_004409</name>
</gene>
<dbReference type="EC" id="1.3.1.74" evidence="5"/>
<comment type="catalytic activity">
    <reaction evidence="28">
        <text>4-hydroxynonanal + NADP(+) = (E)-4-hydroxynon-2-enal + NADPH + H(+)</text>
        <dbReference type="Rhea" id="RHEA:64736"/>
        <dbReference type="ChEBI" id="CHEBI:15378"/>
        <dbReference type="ChEBI" id="CHEBI:57783"/>
        <dbReference type="ChEBI" id="CHEBI:58349"/>
        <dbReference type="ChEBI" id="CHEBI:58968"/>
        <dbReference type="ChEBI" id="CHEBI:156112"/>
    </reaction>
    <physiologicalReaction direction="right-to-left" evidence="28">
        <dbReference type="Rhea" id="RHEA:64738"/>
    </physiologicalReaction>
</comment>
<evidence type="ECO:0000256" key="30">
    <source>
        <dbReference type="ARBA" id="ARBA00048953"/>
    </source>
</evidence>
<comment type="catalytic activity">
    <reaction evidence="34">
        <text>hexanal + NADP(+) = (E)-hex-2-enal + NADPH + H(+)</text>
        <dbReference type="Rhea" id="RHEA:50776"/>
        <dbReference type="ChEBI" id="CHEBI:15378"/>
        <dbReference type="ChEBI" id="CHEBI:28913"/>
        <dbReference type="ChEBI" id="CHEBI:57783"/>
        <dbReference type="ChEBI" id="CHEBI:58349"/>
        <dbReference type="ChEBI" id="CHEBI:88528"/>
    </reaction>
    <physiologicalReaction direction="right-to-left" evidence="34">
        <dbReference type="Rhea" id="RHEA:50778"/>
    </physiologicalReaction>
</comment>